<evidence type="ECO:0000313" key="7">
    <source>
        <dbReference type="Proteomes" id="UP000186817"/>
    </source>
</evidence>
<feature type="compositionally biased region" description="Low complexity" evidence="3">
    <location>
        <begin position="421"/>
        <end position="469"/>
    </location>
</feature>
<gene>
    <name evidence="6" type="ORF">AK812_SmicGene4438</name>
</gene>
<feature type="compositionally biased region" description="Acidic residues" evidence="3">
    <location>
        <begin position="470"/>
        <end position="480"/>
    </location>
</feature>
<feature type="compositionally biased region" description="Acidic residues" evidence="3">
    <location>
        <begin position="571"/>
        <end position="600"/>
    </location>
</feature>
<evidence type="ECO:0000256" key="4">
    <source>
        <dbReference type="SAM" id="Phobius"/>
    </source>
</evidence>
<feature type="region of interest" description="Disordered" evidence="3">
    <location>
        <begin position="677"/>
        <end position="706"/>
    </location>
</feature>
<evidence type="ECO:0000256" key="3">
    <source>
        <dbReference type="SAM" id="MobiDB-lite"/>
    </source>
</evidence>
<sequence>MSANAFDSAVCMDVPSEHPEDAQPAVDTSATDYLSELIDTSVEFISQMRATREELIRGIPVFRFLQEAPRLALRGRMRSLYQYSRISRELDEYVTVLYLNNIIPALVVGMLSAFLGGLGFLTGVLPRWEDGSHHECRWCTLLGNAAYYLTLLLFPRRRMVFLDRACVMQSDEALKAEAVVSMGGILKSSKSMLVLWDRTYVTRLWCMFELSAFLHIRSEQRRDLTICPIHLGPVVFGGQLGLTMLVLVAVFWKENAWVIDFRILTGRDLPQQQFYVHQDYCIQQAWRRYQYTLAREDFRQLDAAGNNRYINGVAQVFETYGADWSQLCAEVPALAAVVPVAKGGTKGKGKGKPADPKRGGKGQGQQEAPGTANPKAKPQTVPKAEPKQPAAGAPAPKARDTPGTPAAAKAVPLGGGGPGSGASSSSGLPVAAPKAGGAAPPAEPKSAAPESEPAASEQSDAPQSAPAAPDAEEEAPEPAAEEPAPLTAAEVLPKEEPELGEVKEELGEEEQKAEEVVKEEAPDDEIDAGAAGAPAVDTVADAAPDDIDTGAAEAPDVDCVEAGDDSGAGPEDAELEAAEDPEGGTDEPTEAVPIDVDEEEAVHSSPAPEAAVGFVHSPASPDFSERAFSEPPERPHPEGRLRTRPRILRPPSDLPPGTYPTVRLDRQGLWILVSPNPGLPATSGVRDAEQLDAPDPTEGAAPTTEHIDPYELSQEQWVDLASVFAKAPASIDLSTAPVVSARRGERTVEGFRAGVGAFAKGEVIEARSPSPARSRSPRAAAGGAAPSAPSKAASIPAPPAKAPIPKPPPSDLRADIPPPPPVPVPPPARPPPPAATAGDAPPSKVPPVPPPQWAKEQAARREAEAKAKEGGASAAASRPDPDQGAHPEGAADRLAADQERALEAKAKAQAREQEAQRAREQAAAKASVPAAPRLVGQRPTLSVVFDWHKTLDLGCDRNGVWSPRVVSLLGDIFRTHRPLVFRVLSFTGRGQAQAHREEAERLLPALEAASGATFSSYDQCFERTGNGGKAQLLHRLGPIGGQPPGAHYIVDDNKEIVKESRRTGCTAVLVGPPARGRYTEEHLVDALQALNESLANLPEDRASAPGASELRESQFLEAQAEVTQVRAEANQAVLHTRAAAQEEVVAAQRTALERIALLEQELLQSRREREESNRRIEQLIAERRLADDYWTRREAELNQQLGIACSGGTPPATNRASHWPPMSFSPDTQSHNGPAPSTPLPVARARATPSGSPVGTQGQGHNSPKQAPSQEGAATSAPAASAAQPAEQPAALSSEAPPAQAEAVTVQSGSPSNPEVAALSHQVSELLTTVHSLAQAMATLQQPTAAASSAPPPPTTAAATVPTLSFPAPAAPLLLPASPRPASEASSESSSSSEGTPRPPACRVCGSRAHLEVDCPQLSANGGGGDGGGGGSPSGSGPRLPPAASPGRDAAPSAPEEPQTPADYEETVIRIKSLSDMTFPQPPTNAGQARGYVNQVLVAIARVQRTPGDEVYLWAQECLTHTEAQLRQDPRFPRLTREVSAKLLKTCKSGRFGLMFQQMTEAERMSTGGMPNGRVMLRAIFKHFQLERDRIGMLGERNLLGIKMQGTDVSALESFRDKYLYVLTTIPIDELPRPQTMFNHLLDELEKNSIMKARCEKAREATGGSHRRTTEWLWSKVEIALQLHQQKVNREEFDKNLRAKPQVLTSTATTGKDQVPATPAPKAAPKGAADKPPRKEKKNKKNKKDKDKDEEVPAAPAPKGAPKGGKGKGKGDNPKSPRTPRGGKGGDTTPRSAEVKRVKDMTAAEKKKTPCMFYAHGMCKADPCPFLHDDKKKYTGPPPRAAAKPKAKAKANAAIAAVIPAMPASNLASDTDCNVTWLWDTAAGRHLIGRQALSSDMRACVRTTSTPVGFATGGGAQHCSQSLSFGGSKLVPQEEQVYVLKECPPALSVGKAVQDQGCLFVWDPKESGPYFVPASEVHRCRLKVPRGARLNASRVVEYVPQFDERLSPVVHQPVEQLSPVEAAASPSAVESDAVSVVDEGIGLSAEELAEYAPTEVATSDDEKLEAGHLEEADDFATRVGAQLFRSSAEGSAPPGARESAAVEPPSLEEFADLFKEGAAEGAPAPEKPVHRAAVDPEDQKPLIDLVDPKSLEPSKRETLMAEAKSAKHLLTHFPKNPFCRVCSLAKTTSMKVARKPDAKSDDLIDAPTGPWQQIATDDVIMARGDDHRGIGTGGVKSHHVVRDVFSGARVAYPMSRRTLQHHSKNFRHFFGLRPTAKPPVCLVKMDEAGELEGAATEVGLIPETSLPNRWPHNAVLERDVREEKECCRSIHLQSGLPYDFHTYSFPYACLSLSFDRVSHSDKTKSQWEVLTKSPFEGIRVCFGQLVYYRKKGPSTRALDPNLQPGLFLGWRLDAGMRYRFVTKVLDYAEFRAKRNTLVVDVPQDELFVEEGPPVFPVANANRRALVEGAAEGELPEIPLKEVPFPPEGSDDKPPPREPKARSVYITVERIIKFKETPGCKACYGKAAIHTPECRKRFTELVEKERKEKEERRSLPPTPGRSVPPTPAETVPPTPAAESVAPPTPAAVPEAPVRGEAEVSSVAGAAVPSVTATSTKLAEATGDQPPVFGVPAGVSPKPAPQQKPVFQKGTNRRARRAKAKGKSLTTVFEYDCSPSSVFGKTNAELGVPHLRLSRKFFDLEDNCVQAQVSDQLTAVTNAHLWGALPNLIGYRRRDGDASKRRWLAQLVKFRSSFQAFASHAQHAVQRGHDCTLVWPTSSECWRRPEVKEFLSKHTSSWHKVEVSGCNFGWWGKDDKPLHASFRFYTTSARLVEVLGKFQEEHKVEVCSKNKGSTQHVPTELPALCRHIVLAINPSAQTPVAPAMPVVPVQEQQQHREKEQALKHISPLAGLDDFAAVIESDPTSKQIVEEIVDLNGLVSQVCGLEPETQSSPEVSAMVTKLLSRAEMLASPEALAALRSEADGLRSVPVWDESNPREYAEVQKEAKHTGAKVHFGRLMTIVSIKFYELAKHLQKLKGRIVYRGDCAKDEYGAAAVYQELGANPTSVQGLNNCLAYGALQGHATTTADAIKAYVQALLKSKHQTWIELPPELRPKWWREKFARPVVLLLRALYGHPDAGGLWEQHLARIIKGLGGREISEFPGNYWFPNRKLLLSTYVDDLTLSGPEAEHQAFWDELTALVDVEPPEPVFRVLGRNHYIVDVGSEAEDMPSVSASKNAMAFDMVDYAQQTVDLYLSLTGSKKLKNVQTPFCPEGSLPPSDDEVTGELAPAACKLLMKALWLGRLSRPDIIKPIGDLATCVQKWSRNNDRQAHRLICYIDSTKLHRLVGHVDDCPDDLKLSLYVDADFAGEKAHARSTSGGYLVLAGPNTFFPLAWVSKRQTSTSRSTTESEIVSLAHSLYSEGLPALSLWDTLLGRTMQMTVHEDNQATILIARKGFSAKLRHISRTHKVNLSCLAEQFEEGSGVDVQYIDTNLQAADIFTKQLPPAKWDSAIRLLGLRTKMPKELVDKRVLSSKPGAAPKSSKK</sequence>
<feature type="compositionally biased region" description="Pro residues" evidence="3">
    <location>
        <begin position="2555"/>
        <end position="2574"/>
    </location>
</feature>
<dbReference type="PANTHER" id="PTHR48125:SF12">
    <property type="entry name" value="AT HOOK TRANSCRIPTION FACTOR FAMILY-RELATED"/>
    <property type="match status" value="1"/>
</dbReference>
<protein>
    <recommendedName>
        <fullName evidence="5">C3H1-type domain-containing protein</fullName>
    </recommendedName>
</protein>
<feature type="region of interest" description="Disordered" evidence="3">
    <location>
        <begin position="751"/>
        <end position="931"/>
    </location>
</feature>
<keyword evidence="2" id="KW-0175">Coiled coil</keyword>
<keyword evidence="4" id="KW-0812">Transmembrane</keyword>
<feature type="region of interest" description="Disordered" evidence="3">
    <location>
        <begin position="2119"/>
        <end position="2140"/>
    </location>
</feature>
<feature type="region of interest" description="Disordered" evidence="3">
    <location>
        <begin position="2476"/>
        <end position="2501"/>
    </location>
</feature>
<feature type="compositionally biased region" description="Low complexity" evidence="3">
    <location>
        <begin position="1716"/>
        <end position="1727"/>
    </location>
</feature>
<dbReference type="PROSITE" id="PS50103">
    <property type="entry name" value="ZF_C3H1"/>
    <property type="match status" value="1"/>
</dbReference>
<feature type="compositionally biased region" description="Basic and acidic residues" evidence="3">
    <location>
        <begin position="623"/>
        <end position="641"/>
    </location>
</feature>
<keyword evidence="1" id="KW-0862">Zinc</keyword>
<comment type="caution">
    <text evidence="6">The sequence shown here is derived from an EMBL/GenBank/DDBJ whole genome shotgun (WGS) entry which is preliminary data.</text>
</comment>
<evidence type="ECO:0000256" key="2">
    <source>
        <dbReference type="SAM" id="Coils"/>
    </source>
</evidence>
<feature type="compositionally biased region" description="Pro residues" evidence="3">
    <location>
        <begin position="796"/>
        <end position="834"/>
    </location>
</feature>
<feature type="compositionally biased region" description="Basic and acidic residues" evidence="3">
    <location>
        <begin position="879"/>
        <end position="922"/>
    </location>
</feature>
<feature type="compositionally biased region" description="Basic and acidic residues" evidence="3">
    <location>
        <begin position="2127"/>
        <end position="2140"/>
    </location>
</feature>
<proteinExistence type="predicted"/>
<feature type="compositionally biased region" description="Low complexity" evidence="3">
    <location>
        <begin position="766"/>
        <end position="795"/>
    </location>
</feature>
<dbReference type="InterPro" id="IPR012337">
    <property type="entry name" value="RNaseH-like_sf"/>
</dbReference>
<keyword evidence="7" id="KW-1185">Reference proteome</keyword>
<feature type="compositionally biased region" description="Gly residues" evidence="3">
    <location>
        <begin position="1421"/>
        <end position="1434"/>
    </location>
</feature>
<feature type="region of interest" description="Disordered" evidence="3">
    <location>
        <begin position="1416"/>
        <end position="1463"/>
    </location>
</feature>
<feature type="compositionally biased region" description="Acidic residues" evidence="3">
    <location>
        <begin position="555"/>
        <end position="564"/>
    </location>
</feature>
<dbReference type="OrthoDB" id="411865at2759"/>
<dbReference type="EMBL" id="LSRX01000055">
    <property type="protein sequence ID" value="OLQ11718.1"/>
    <property type="molecule type" value="Genomic_DNA"/>
</dbReference>
<keyword evidence="1" id="KW-0479">Metal-binding</keyword>
<feature type="transmembrane region" description="Helical" evidence="4">
    <location>
        <begin position="229"/>
        <end position="252"/>
    </location>
</feature>
<feature type="region of interest" description="Disordered" evidence="3">
    <location>
        <begin position="2543"/>
        <end position="2594"/>
    </location>
</feature>
<feature type="compositionally biased region" description="Low complexity" evidence="3">
    <location>
        <begin position="1269"/>
        <end position="1291"/>
    </location>
</feature>
<name>A0A1Q9EW81_SYMMI</name>
<feature type="compositionally biased region" description="Low complexity" evidence="3">
    <location>
        <begin position="481"/>
        <end position="491"/>
    </location>
</feature>
<feature type="compositionally biased region" description="Polar residues" evidence="3">
    <location>
        <begin position="1249"/>
        <end position="1268"/>
    </location>
</feature>
<dbReference type="CDD" id="cd09272">
    <property type="entry name" value="RNase_HI_RT_Ty1"/>
    <property type="match status" value="1"/>
</dbReference>
<feature type="region of interest" description="Disordered" evidence="3">
    <location>
        <begin position="1370"/>
        <end position="1403"/>
    </location>
</feature>
<keyword evidence="4" id="KW-0472">Membrane</keyword>
<feature type="compositionally biased region" description="Basic and acidic residues" evidence="3">
    <location>
        <begin position="2543"/>
        <end position="2553"/>
    </location>
</feature>
<dbReference type="PANTHER" id="PTHR48125">
    <property type="entry name" value="LP07818P1"/>
    <property type="match status" value="1"/>
</dbReference>
<feature type="compositionally biased region" description="Basic and acidic residues" evidence="3">
    <location>
        <begin position="2489"/>
        <end position="2500"/>
    </location>
</feature>
<feature type="compositionally biased region" description="Pro residues" evidence="3">
    <location>
        <begin position="843"/>
        <end position="852"/>
    </location>
</feature>
<feature type="region of interest" description="Disordered" evidence="3">
    <location>
        <begin position="1704"/>
        <end position="1801"/>
    </location>
</feature>
<keyword evidence="4" id="KW-1133">Transmembrane helix</keyword>
<feature type="compositionally biased region" description="Basic and acidic residues" evidence="3">
    <location>
        <begin position="492"/>
        <end position="520"/>
    </location>
</feature>
<feature type="zinc finger region" description="C3H1-type" evidence="1">
    <location>
        <begin position="1805"/>
        <end position="1831"/>
    </location>
</feature>
<evidence type="ECO:0000313" key="6">
    <source>
        <dbReference type="EMBL" id="OLQ11718.1"/>
    </source>
</evidence>
<feature type="compositionally biased region" description="Low complexity" evidence="3">
    <location>
        <begin position="528"/>
        <end position="542"/>
    </location>
</feature>
<feature type="compositionally biased region" description="Basic and acidic residues" evidence="3">
    <location>
        <begin position="857"/>
        <end position="869"/>
    </location>
</feature>
<accession>A0A1Q9EW81</accession>
<feature type="domain" description="C3H1-type" evidence="5">
    <location>
        <begin position="1805"/>
        <end position="1831"/>
    </location>
</feature>
<feature type="compositionally biased region" description="Low complexity" evidence="3">
    <location>
        <begin position="2575"/>
        <end position="2591"/>
    </location>
</feature>
<feature type="compositionally biased region" description="Low complexity" evidence="3">
    <location>
        <begin position="387"/>
        <end position="396"/>
    </location>
</feature>
<feature type="compositionally biased region" description="Low complexity" evidence="3">
    <location>
        <begin position="1370"/>
        <end position="1396"/>
    </location>
</feature>
<feature type="region of interest" description="Disordered" evidence="3">
    <location>
        <begin position="1344"/>
        <end position="1363"/>
    </location>
</feature>
<feature type="region of interest" description="Disordered" evidence="3">
    <location>
        <begin position="2614"/>
        <end position="2648"/>
    </location>
</feature>
<dbReference type="SUPFAM" id="SSF53098">
    <property type="entry name" value="Ribonuclease H-like"/>
    <property type="match status" value="1"/>
</dbReference>
<feature type="region of interest" description="Disordered" evidence="3">
    <location>
        <begin position="342"/>
        <end position="661"/>
    </location>
</feature>
<keyword evidence="1" id="KW-0863">Zinc-finger</keyword>
<feature type="coiled-coil region" evidence="2">
    <location>
        <begin position="1148"/>
        <end position="1182"/>
    </location>
</feature>
<feature type="compositionally biased region" description="Basic residues" evidence="3">
    <location>
        <begin position="1734"/>
        <end position="1743"/>
    </location>
</feature>
<evidence type="ECO:0000256" key="1">
    <source>
        <dbReference type="PROSITE-ProRule" id="PRU00723"/>
    </source>
</evidence>
<dbReference type="InterPro" id="IPR000571">
    <property type="entry name" value="Znf_CCCH"/>
</dbReference>
<feature type="transmembrane region" description="Helical" evidence="4">
    <location>
        <begin position="102"/>
        <end position="124"/>
    </location>
</feature>
<feature type="region of interest" description="Disordered" evidence="3">
    <location>
        <begin position="1202"/>
        <end position="1317"/>
    </location>
</feature>
<organism evidence="6 7">
    <name type="scientific">Symbiodinium microadriaticum</name>
    <name type="common">Dinoflagellate</name>
    <name type="synonym">Zooxanthella microadriatica</name>
    <dbReference type="NCBI Taxonomy" id="2951"/>
    <lineage>
        <taxon>Eukaryota</taxon>
        <taxon>Sar</taxon>
        <taxon>Alveolata</taxon>
        <taxon>Dinophyceae</taxon>
        <taxon>Suessiales</taxon>
        <taxon>Symbiodiniaceae</taxon>
        <taxon>Symbiodinium</taxon>
    </lineage>
</organism>
<reference evidence="6 7" key="1">
    <citation type="submission" date="2016-02" db="EMBL/GenBank/DDBJ databases">
        <title>Genome analysis of coral dinoflagellate symbionts highlights evolutionary adaptations to a symbiotic lifestyle.</title>
        <authorList>
            <person name="Aranda M."/>
            <person name="Li Y."/>
            <person name="Liew Y.J."/>
            <person name="Baumgarten S."/>
            <person name="Simakov O."/>
            <person name="Wilson M."/>
            <person name="Piel J."/>
            <person name="Ashoor H."/>
            <person name="Bougouffa S."/>
            <person name="Bajic V.B."/>
            <person name="Ryu T."/>
            <person name="Ravasi T."/>
            <person name="Bayer T."/>
            <person name="Micklem G."/>
            <person name="Kim H."/>
            <person name="Bhak J."/>
            <person name="Lajeunesse T.C."/>
            <person name="Voolstra C.R."/>
        </authorList>
    </citation>
    <scope>NUCLEOTIDE SEQUENCE [LARGE SCALE GENOMIC DNA]</scope>
    <source>
        <strain evidence="6 7">CCMP2467</strain>
    </source>
</reference>
<dbReference type="GO" id="GO:0008270">
    <property type="term" value="F:zinc ion binding"/>
    <property type="evidence" value="ECO:0007669"/>
    <property type="project" value="UniProtKB-KW"/>
</dbReference>
<dbReference type="Proteomes" id="UP000186817">
    <property type="component" value="Unassembled WGS sequence"/>
</dbReference>
<evidence type="ECO:0000259" key="5">
    <source>
        <dbReference type="PROSITE" id="PS50103"/>
    </source>
</evidence>
<feature type="transmembrane region" description="Helical" evidence="4">
    <location>
        <begin position="136"/>
        <end position="154"/>
    </location>
</feature>